<evidence type="ECO:0000313" key="1">
    <source>
        <dbReference type="EMBL" id="MCQ4043682.1"/>
    </source>
</evidence>
<dbReference type="Gene3D" id="1.10.287.1060">
    <property type="entry name" value="ESAT-6-like"/>
    <property type="match status" value="1"/>
</dbReference>
<protein>
    <submittedName>
        <fullName evidence="1">Type VII secretion target</fullName>
    </submittedName>
</protein>
<dbReference type="SUPFAM" id="SSF140453">
    <property type="entry name" value="EsxAB dimer-like"/>
    <property type="match status" value="1"/>
</dbReference>
<keyword evidence="2" id="KW-1185">Reference proteome</keyword>
<organism evidence="1 2">
    <name type="scientific">Streptantibioticus rubrisoli</name>
    <dbReference type="NCBI Taxonomy" id="1387313"/>
    <lineage>
        <taxon>Bacteria</taxon>
        <taxon>Bacillati</taxon>
        <taxon>Actinomycetota</taxon>
        <taxon>Actinomycetes</taxon>
        <taxon>Kitasatosporales</taxon>
        <taxon>Streptomycetaceae</taxon>
        <taxon>Streptantibioticus</taxon>
    </lineage>
</organism>
<dbReference type="Pfam" id="PF10824">
    <property type="entry name" value="T7SS_ESX_EspC"/>
    <property type="match status" value="1"/>
</dbReference>
<comment type="caution">
    <text evidence="1">The sequence shown here is derived from an EMBL/GenBank/DDBJ whole genome shotgun (WGS) entry which is preliminary data.</text>
</comment>
<sequence>MSMDMDRRLNPFRYDANGNLTEAAKQQDQALHLDSYDGSGPSGPKLHVTAGVLNDRADKTDKVASDFHSACESPMKSTGDVAKGLKGFRSASAFATFEERWRSEAHYVENQLLAKFAQALRDAATAFTTHDTATADQFSNRH</sequence>
<dbReference type="InterPro" id="IPR022536">
    <property type="entry name" value="EspC"/>
</dbReference>
<gene>
    <name evidence="1" type="ORF">NON19_17050</name>
</gene>
<dbReference type="InterPro" id="IPR036689">
    <property type="entry name" value="ESAT-6-like_sf"/>
</dbReference>
<name>A0ABT1PE99_9ACTN</name>
<evidence type="ECO:0000313" key="2">
    <source>
        <dbReference type="Proteomes" id="UP001206206"/>
    </source>
</evidence>
<reference evidence="1 2" key="1">
    <citation type="submission" date="2022-06" db="EMBL/GenBank/DDBJ databases">
        <title>Draft genome sequence of type strain Streptomyces rubrisoli DSM 42083.</title>
        <authorList>
            <person name="Duangmal K."/>
            <person name="Klaysubun C."/>
        </authorList>
    </citation>
    <scope>NUCLEOTIDE SEQUENCE [LARGE SCALE GENOMIC DNA]</scope>
    <source>
        <strain evidence="1 2">DSM 42083</strain>
    </source>
</reference>
<accession>A0ABT1PE99</accession>
<dbReference type="EMBL" id="JANFNH010000018">
    <property type="protein sequence ID" value="MCQ4043682.1"/>
    <property type="molecule type" value="Genomic_DNA"/>
</dbReference>
<proteinExistence type="predicted"/>
<dbReference type="Proteomes" id="UP001206206">
    <property type="component" value="Unassembled WGS sequence"/>
</dbReference>